<dbReference type="Proteomes" id="UP001055039">
    <property type="component" value="Unassembled WGS sequence"/>
</dbReference>
<evidence type="ECO:0000313" key="2">
    <source>
        <dbReference type="EMBL" id="GJE63550.1"/>
    </source>
</evidence>
<proteinExistence type="predicted"/>
<sequence length="307" mass="33080">MRPLSILAALAAGMLPVLGSHAASAGERQPFEVVKGWEVERTVGDTSANPCLMTHAYEDEDDNNAANAVVFALRGSSAALVLVYQGWRFDKEEPIKVPLFLDKKPIRVKTTWIGDGKTLRTQLPDTVVPDMLAAKTVILRFEDSDADFRIPNFAAGYEALRRCDATPATATAPQPSQPGTAALQALPAQPTAPAQPPTPSQQRIAAYVVGLSVQRVLKECDVTSTGKQRTAVDARMAALQPEMAPLEAQLRSELKRNGETCPPADKQADFQEILRKMIELSPEDFVAALEKQPAAENAAKAAPDSKL</sequence>
<feature type="chain" id="PRO_5046343437" evidence="1">
    <location>
        <begin position="23"/>
        <end position="307"/>
    </location>
</feature>
<evidence type="ECO:0000256" key="1">
    <source>
        <dbReference type="SAM" id="SignalP"/>
    </source>
</evidence>
<reference evidence="2" key="2">
    <citation type="submission" date="2021-08" db="EMBL/GenBank/DDBJ databases">
        <authorList>
            <person name="Tani A."/>
            <person name="Ola A."/>
            <person name="Ogura Y."/>
            <person name="Katsura K."/>
            <person name="Hayashi T."/>
        </authorList>
    </citation>
    <scope>NUCLEOTIDE SEQUENCE</scope>
    <source>
        <strain evidence="2">NBRC 15686</strain>
    </source>
</reference>
<evidence type="ECO:0000313" key="3">
    <source>
        <dbReference type="Proteomes" id="UP001055039"/>
    </source>
</evidence>
<protein>
    <submittedName>
        <fullName evidence="2">Uncharacterized protein</fullName>
    </submittedName>
</protein>
<organism evidence="2 3">
    <name type="scientific">Methylorubrum aminovorans</name>
    <dbReference type="NCBI Taxonomy" id="269069"/>
    <lineage>
        <taxon>Bacteria</taxon>
        <taxon>Pseudomonadati</taxon>
        <taxon>Pseudomonadota</taxon>
        <taxon>Alphaproteobacteria</taxon>
        <taxon>Hyphomicrobiales</taxon>
        <taxon>Methylobacteriaceae</taxon>
        <taxon>Methylorubrum</taxon>
    </lineage>
</organism>
<name>A0ABQ4U822_9HYPH</name>
<keyword evidence="3" id="KW-1185">Reference proteome</keyword>
<feature type="signal peptide" evidence="1">
    <location>
        <begin position="1"/>
        <end position="22"/>
    </location>
</feature>
<keyword evidence="1" id="KW-0732">Signal</keyword>
<gene>
    <name evidence="2" type="ORF">LNAOJCKE_0747</name>
</gene>
<dbReference type="RefSeq" id="WP_238222456.1">
    <property type="nucleotide sequence ID" value="NZ_BAAADH010000020.1"/>
</dbReference>
<comment type="caution">
    <text evidence="2">The sequence shown here is derived from an EMBL/GenBank/DDBJ whole genome shotgun (WGS) entry which is preliminary data.</text>
</comment>
<accession>A0ABQ4U822</accession>
<dbReference type="EMBL" id="BPRC01000001">
    <property type="protein sequence ID" value="GJE63550.1"/>
    <property type="molecule type" value="Genomic_DNA"/>
</dbReference>
<reference evidence="2" key="1">
    <citation type="journal article" date="2021" name="Front. Microbiol.">
        <title>Comprehensive Comparative Genomics and Phenotyping of Methylobacterium Species.</title>
        <authorList>
            <person name="Alessa O."/>
            <person name="Ogura Y."/>
            <person name="Fujitani Y."/>
            <person name="Takami H."/>
            <person name="Hayashi T."/>
            <person name="Sahin N."/>
            <person name="Tani A."/>
        </authorList>
    </citation>
    <scope>NUCLEOTIDE SEQUENCE</scope>
    <source>
        <strain evidence="2">NBRC 15686</strain>
    </source>
</reference>